<protein>
    <submittedName>
        <fullName evidence="1">Uncharacterized protein</fullName>
    </submittedName>
</protein>
<dbReference type="EMBL" id="LVYD01000058">
    <property type="protein sequence ID" value="OQP61200.1"/>
    <property type="molecule type" value="Genomic_DNA"/>
</dbReference>
<evidence type="ECO:0000313" key="1">
    <source>
        <dbReference type="EMBL" id="OQP61200.1"/>
    </source>
</evidence>
<dbReference type="Proteomes" id="UP000192796">
    <property type="component" value="Unassembled WGS sequence"/>
</dbReference>
<comment type="caution">
    <text evidence="1">The sequence shown here is derived from an EMBL/GenBank/DDBJ whole genome shotgun (WGS) entry which is preliminary data.</text>
</comment>
<dbReference type="STRING" id="1703345.A3860_05670"/>
<dbReference type="AlphaFoldDB" id="A0A1V9FS94"/>
<name>A0A1V9FS94_9BACT</name>
<sequence>MQYLFETNRVNCKHGHSATYVTRLHARHGLRTPLLGTISKQHYPVWAADISCLLQPQDDPFIKY</sequence>
<reference evidence="1 2" key="1">
    <citation type="submission" date="2016-03" db="EMBL/GenBank/DDBJ databases">
        <title>Niastella vici sp. nov., isolated from farmland soil.</title>
        <authorList>
            <person name="Chen L."/>
            <person name="Wang D."/>
            <person name="Yang S."/>
            <person name="Wang G."/>
        </authorList>
    </citation>
    <scope>NUCLEOTIDE SEQUENCE [LARGE SCALE GENOMIC DNA]</scope>
    <source>
        <strain evidence="1 2">DJ57</strain>
    </source>
</reference>
<proteinExistence type="predicted"/>
<gene>
    <name evidence="1" type="ORF">A3860_05670</name>
</gene>
<evidence type="ECO:0000313" key="2">
    <source>
        <dbReference type="Proteomes" id="UP000192796"/>
    </source>
</evidence>
<organism evidence="1 2">
    <name type="scientific">Niastella vici</name>
    <dbReference type="NCBI Taxonomy" id="1703345"/>
    <lineage>
        <taxon>Bacteria</taxon>
        <taxon>Pseudomonadati</taxon>
        <taxon>Bacteroidota</taxon>
        <taxon>Chitinophagia</taxon>
        <taxon>Chitinophagales</taxon>
        <taxon>Chitinophagaceae</taxon>
        <taxon>Niastella</taxon>
    </lineage>
</organism>
<keyword evidence="2" id="KW-1185">Reference proteome</keyword>
<accession>A0A1V9FS94</accession>